<feature type="binding site" evidence="5">
    <location>
        <position position="236"/>
    </location>
    <ligand>
        <name>substrate</name>
    </ligand>
</feature>
<evidence type="ECO:0000256" key="1">
    <source>
        <dbReference type="ARBA" id="ARBA00022487"/>
    </source>
</evidence>
<name>A0AAT9G407_9ENTR</name>
<evidence type="ECO:0000256" key="4">
    <source>
        <dbReference type="ARBA" id="ARBA00022801"/>
    </source>
</evidence>
<feature type="active site" evidence="5">
    <location>
        <position position="208"/>
    </location>
</feature>
<reference evidence="7" key="1">
    <citation type="journal article" date="2023" name="Front. Microbiol.">
        <title>Genome analysis of Candidatus Aschnera chinzeii, the bacterial endosymbiont of the blood-sucking bat fly Penicillidia jenynsii (Insecta: Diptera: Nycteribiidae).</title>
        <authorList>
            <person name="Koga R."/>
            <person name="Moriyama M."/>
            <person name="Nozaki T."/>
            <person name="Fukatsu T."/>
        </authorList>
    </citation>
    <scope>NUCLEOTIDE SEQUENCE</scope>
    <source>
        <strain evidence="7">Kw-01</strain>
    </source>
</reference>
<dbReference type="EC" id="3.1.1.85" evidence="5"/>
<comment type="pathway">
    <text evidence="5">Cofactor biosynthesis; biotin biosynthesis.</text>
</comment>
<accession>A0AAT9G407</accession>
<proteinExistence type="inferred from homology"/>
<comment type="catalytic activity">
    <reaction evidence="5">
        <text>6-carboxyhexanoyl-[ACP] methyl ester + H2O = 6-carboxyhexanoyl-[ACP] + methanol + H(+)</text>
        <dbReference type="Rhea" id="RHEA:42700"/>
        <dbReference type="Rhea" id="RHEA-COMP:9955"/>
        <dbReference type="Rhea" id="RHEA-COMP:10186"/>
        <dbReference type="ChEBI" id="CHEBI:15377"/>
        <dbReference type="ChEBI" id="CHEBI:15378"/>
        <dbReference type="ChEBI" id="CHEBI:17790"/>
        <dbReference type="ChEBI" id="CHEBI:78846"/>
        <dbReference type="ChEBI" id="CHEBI:82735"/>
        <dbReference type="EC" id="3.1.1.85"/>
    </reaction>
</comment>
<comment type="similarity">
    <text evidence="5">Belongs to the AB hydrolase superfamily. Carboxylesterase BioH family.</text>
</comment>
<dbReference type="GO" id="GO:0005737">
    <property type="term" value="C:cytoplasm"/>
    <property type="evidence" value="ECO:0007669"/>
    <property type="project" value="UniProtKB-SubCell"/>
</dbReference>
<dbReference type="InterPro" id="IPR010076">
    <property type="entry name" value="BioH"/>
</dbReference>
<dbReference type="PANTHER" id="PTHR43194:SF5">
    <property type="entry name" value="PIMELOYL-[ACYL-CARRIER PROTEIN] METHYL ESTER ESTERASE"/>
    <property type="match status" value="1"/>
</dbReference>
<protein>
    <recommendedName>
        <fullName evidence="5">Pimeloyl-[acyl-carrier protein] methyl ester esterase</fullName>
        <ecNumber evidence="5">3.1.1.85</ecNumber>
    </recommendedName>
    <alternativeName>
        <fullName evidence="5">Biotin synthesis protein BioH</fullName>
    </alternativeName>
    <alternativeName>
        <fullName evidence="5">Carboxylesterase BioH</fullName>
    </alternativeName>
</protein>
<dbReference type="Gene3D" id="3.40.50.1820">
    <property type="entry name" value="alpha/beta hydrolase"/>
    <property type="match status" value="1"/>
</dbReference>
<keyword evidence="4 5" id="KW-0378">Hydrolase</keyword>
<feature type="active site" evidence="5">
    <location>
        <position position="236"/>
    </location>
</feature>
<comment type="subunit">
    <text evidence="5">Monomer.</text>
</comment>
<evidence type="ECO:0000256" key="3">
    <source>
        <dbReference type="ARBA" id="ARBA00022756"/>
    </source>
</evidence>
<dbReference type="Pfam" id="PF00561">
    <property type="entry name" value="Abhydrolase_1"/>
    <property type="match status" value="1"/>
</dbReference>
<dbReference type="HAMAP" id="MF_01260">
    <property type="entry name" value="Carboxylester"/>
    <property type="match status" value="1"/>
</dbReference>
<keyword evidence="3 5" id="KW-0093">Biotin biosynthesis</keyword>
<keyword evidence="2 5" id="KW-0963">Cytoplasm</keyword>
<dbReference type="AlphaFoldDB" id="A0AAT9G407"/>
<evidence type="ECO:0000259" key="6">
    <source>
        <dbReference type="Pfam" id="PF00561"/>
    </source>
</evidence>
<feature type="binding site" evidence="5">
    <location>
        <begin position="83"/>
        <end position="84"/>
    </location>
    <ligand>
        <name>substrate</name>
    </ligand>
</feature>
<dbReference type="SUPFAM" id="SSF53474">
    <property type="entry name" value="alpha/beta-Hydrolases"/>
    <property type="match status" value="1"/>
</dbReference>
<evidence type="ECO:0000256" key="2">
    <source>
        <dbReference type="ARBA" id="ARBA00022490"/>
    </source>
</evidence>
<dbReference type="InterPro" id="IPR029058">
    <property type="entry name" value="AB_hydrolase_fold"/>
</dbReference>
<dbReference type="GO" id="GO:0009102">
    <property type="term" value="P:biotin biosynthetic process"/>
    <property type="evidence" value="ECO:0007669"/>
    <property type="project" value="UniProtKB-UniRule"/>
</dbReference>
<dbReference type="InterPro" id="IPR050228">
    <property type="entry name" value="Carboxylesterase_BioH"/>
</dbReference>
<organism evidence="7">
    <name type="scientific">Candidatus Aschnera chinzeii</name>
    <dbReference type="NCBI Taxonomy" id="1485666"/>
    <lineage>
        <taxon>Bacteria</taxon>
        <taxon>Pseudomonadati</taxon>
        <taxon>Pseudomonadota</taxon>
        <taxon>Gammaproteobacteria</taxon>
        <taxon>Enterobacterales</taxon>
        <taxon>Enterobacteriaceae</taxon>
        <taxon>Candidatus Aschnera</taxon>
    </lineage>
</organism>
<feature type="domain" description="AB hydrolase-1" evidence="6">
    <location>
        <begin position="16"/>
        <end position="243"/>
    </location>
</feature>
<feature type="binding site" evidence="5">
    <location>
        <position position="23"/>
    </location>
    <ligand>
        <name>substrate</name>
    </ligand>
</feature>
<keyword evidence="1 5" id="KW-0719">Serine esterase</keyword>
<feature type="active site" description="Nucleophile" evidence="5">
    <location>
        <position position="83"/>
    </location>
</feature>
<evidence type="ECO:0000313" key="7">
    <source>
        <dbReference type="EMBL" id="BET44461.1"/>
    </source>
</evidence>
<feature type="binding site" evidence="5">
    <location>
        <begin position="144"/>
        <end position="148"/>
    </location>
    <ligand>
        <name>substrate</name>
    </ligand>
</feature>
<sequence length="258" mass="29412">MKKVFWRELGRKNIKNVIFLHGWALNSTVWYLIEQECSKYFHIYLLDLPGYGRNNAFSSLSLYDMSELIWSSLPKDSILVGWSLGGLVASMIAANHNSEIKALVTVASTPCFLEHSNWPGISLVLLNNFAQQLKINFISTIKKFISIQTLGSHCINSDLYNFKNMVLKQPMPSISELNSGLNILKNTDLRNSIINIKKPFFRIYGDLDILVPKTVIPKINQLIPNSQYKIIKHASHAPFISHPKIFSELLIKFINSIF</sequence>
<dbReference type="PANTHER" id="PTHR43194">
    <property type="entry name" value="HYDROLASE ALPHA/BETA FOLD FAMILY"/>
    <property type="match status" value="1"/>
</dbReference>
<dbReference type="InterPro" id="IPR000073">
    <property type="entry name" value="AB_hydrolase_1"/>
</dbReference>
<dbReference type="NCBIfam" id="TIGR01738">
    <property type="entry name" value="bioH"/>
    <property type="match status" value="1"/>
</dbReference>
<reference evidence="7" key="2">
    <citation type="submission" date="2023-10" db="EMBL/GenBank/DDBJ databases">
        <authorList>
            <person name="Koga R."/>
            <person name="Fukatsu T."/>
        </authorList>
    </citation>
    <scope>NUCLEOTIDE SEQUENCE</scope>
    <source>
        <strain evidence="7">Kw-01</strain>
    </source>
</reference>
<comment type="function">
    <text evidence="5">The physiological role of BioH is to remove the methyl group introduced by BioC when the pimeloyl moiety is complete. It allows to synthesize pimeloyl-ACP via the fatty acid synthetic pathway through the hydrolysis of the ester bonds of pimeloyl-ACP esters.</text>
</comment>
<gene>
    <name evidence="5 7" type="primary">bioH</name>
    <name evidence="7" type="ORF">ACHINZ_1310</name>
</gene>
<dbReference type="GO" id="GO:0090499">
    <property type="term" value="F:pimelyl-[acyl-carrier protein] methyl ester esterase activity"/>
    <property type="evidence" value="ECO:0007669"/>
    <property type="project" value="UniProtKB-EC"/>
</dbReference>
<dbReference type="EMBL" id="AP028961">
    <property type="protein sequence ID" value="BET44461.1"/>
    <property type="molecule type" value="Genomic_DNA"/>
</dbReference>
<evidence type="ECO:0000256" key="5">
    <source>
        <dbReference type="HAMAP-Rule" id="MF_01260"/>
    </source>
</evidence>
<comment type="subcellular location">
    <subcellularLocation>
        <location evidence="5">Cytoplasm</location>
    </subcellularLocation>
</comment>